<dbReference type="AlphaFoldDB" id="B0JSY1"/>
<evidence type="ECO:0000313" key="1">
    <source>
        <dbReference type="EMBL" id="BAG01025.1"/>
    </source>
</evidence>
<dbReference type="PaxDb" id="449447-MAE_12030"/>
<keyword evidence="2" id="KW-1185">Reference proteome</keyword>
<organism evidence="1 2">
    <name type="scientific">Microcystis aeruginosa (strain NIES-843 / IAM M-2473)</name>
    <dbReference type="NCBI Taxonomy" id="449447"/>
    <lineage>
        <taxon>Bacteria</taxon>
        <taxon>Bacillati</taxon>
        <taxon>Cyanobacteriota</taxon>
        <taxon>Cyanophyceae</taxon>
        <taxon>Oscillatoriophycideae</taxon>
        <taxon>Chroococcales</taxon>
        <taxon>Microcystaceae</taxon>
        <taxon>Microcystis</taxon>
    </lineage>
</organism>
<gene>
    <name evidence="1" type="ordered locus">MAE_12030</name>
</gene>
<dbReference type="EMBL" id="AP009552">
    <property type="protein sequence ID" value="BAG01025.1"/>
    <property type="molecule type" value="Genomic_DNA"/>
</dbReference>
<name>B0JSY1_MICAN</name>
<dbReference type="Proteomes" id="UP000001510">
    <property type="component" value="Chromosome"/>
</dbReference>
<dbReference type="HOGENOM" id="CLU_2142985_0_0_3"/>
<reference evidence="1 2" key="1">
    <citation type="journal article" date="2007" name="DNA Res.">
        <title>Complete genomic structure of the bloom-forming toxic cyanobacterium Microcystis aeruginosa NIES-843.</title>
        <authorList>
            <person name="Kaneko T."/>
            <person name="Nakajima N."/>
            <person name="Okamoto S."/>
            <person name="Suzuki I."/>
            <person name="Tanabe Y."/>
            <person name="Tamaoki M."/>
            <person name="Nakamura Y."/>
            <person name="Kasai F."/>
            <person name="Watanabe A."/>
            <person name="Kawashima K."/>
            <person name="Kishida Y."/>
            <person name="Ono A."/>
            <person name="Shimizu Y."/>
            <person name="Takahashi C."/>
            <person name="Minami C."/>
            <person name="Fujishiro T."/>
            <person name="Kohara M."/>
            <person name="Katoh M."/>
            <person name="Nakazaki N."/>
            <person name="Nakayama S."/>
            <person name="Yamada M."/>
            <person name="Tabata S."/>
            <person name="Watanabe M.M."/>
        </authorList>
    </citation>
    <scope>NUCLEOTIDE SEQUENCE [LARGE SCALE GENOMIC DNA]</scope>
    <source>
        <strain evidence="2">NIES-843 / IAM M-247</strain>
    </source>
</reference>
<dbReference type="KEGG" id="mar:MAE_12030"/>
<sequence>MPINNQWQVGSPCIATGGFTDIYKNGTIVLRNTDNQIVAVSELEEGRLGIILSYWVCTFDFSLATEDLRDFRGCRFLLDGYRQKIATSNCINLSKFEPFLFPLSCLSNLFDI</sequence>
<accession>B0JSY1</accession>
<dbReference type="EnsemblBacteria" id="BAG01025">
    <property type="protein sequence ID" value="BAG01025"/>
    <property type="gene ID" value="MAE_12030"/>
</dbReference>
<dbReference type="BioCyc" id="MAER449447:MAE_RS28565-MONOMER"/>
<protein>
    <submittedName>
        <fullName evidence="1">Uncharacterized protein</fullName>
    </submittedName>
</protein>
<evidence type="ECO:0000313" key="2">
    <source>
        <dbReference type="Proteomes" id="UP000001510"/>
    </source>
</evidence>
<proteinExistence type="predicted"/>